<dbReference type="PANTHER" id="PTHR47238:SF2">
    <property type="entry name" value="DUAL SPECIFICITY MITOGEN-ACTIVATED PROTEIN KINASE KINASE HEMIPTEROUS"/>
    <property type="match status" value="1"/>
</dbReference>
<dbReference type="Gene3D" id="3.30.200.20">
    <property type="entry name" value="Phosphorylase Kinase, domain 1"/>
    <property type="match status" value="1"/>
</dbReference>
<comment type="catalytic activity">
    <reaction evidence="9">
        <text>L-threonyl-[protein] + ATP = O-phospho-L-threonyl-[protein] + ADP + H(+)</text>
        <dbReference type="Rhea" id="RHEA:46608"/>
        <dbReference type="Rhea" id="RHEA-COMP:11060"/>
        <dbReference type="Rhea" id="RHEA-COMP:11605"/>
        <dbReference type="ChEBI" id="CHEBI:15378"/>
        <dbReference type="ChEBI" id="CHEBI:30013"/>
        <dbReference type="ChEBI" id="CHEBI:30616"/>
        <dbReference type="ChEBI" id="CHEBI:61977"/>
        <dbReference type="ChEBI" id="CHEBI:456216"/>
        <dbReference type="EC" id="2.7.12.2"/>
    </reaction>
</comment>
<protein>
    <submittedName>
        <fullName evidence="13">Putative mitogen-activated protein kinase kinase 7</fullName>
    </submittedName>
</protein>
<dbReference type="EMBL" id="JTDY01006828">
    <property type="protein sequence ID" value="KOB65665.1"/>
    <property type="molecule type" value="Genomic_DNA"/>
</dbReference>
<dbReference type="SMART" id="SM00220">
    <property type="entry name" value="S_TKc"/>
    <property type="match status" value="1"/>
</dbReference>
<keyword evidence="14" id="KW-1185">Reference proteome</keyword>
<comment type="catalytic activity">
    <reaction evidence="8">
        <text>L-seryl-[protein] + ATP = O-phospho-L-seryl-[protein] + ADP + H(+)</text>
        <dbReference type="Rhea" id="RHEA:17989"/>
        <dbReference type="Rhea" id="RHEA-COMP:9863"/>
        <dbReference type="Rhea" id="RHEA-COMP:11604"/>
        <dbReference type="ChEBI" id="CHEBI:15378"/>
        <dbReference type="ChEBI" id="CHEBI:29999"/>
        <dbReference type="ChEBI" id="CHEBI:30616"/>
        <dbReference type="ChEBI" id="CHEBI:83421"/>
        <dbReference type="ChEBI" id="CHEBI:456216"/>
        <dbReference type="EC" id="2.7.12.2"/>
    </reaction>
</comment>
<dbReference type="GO" id="GO:0010508">
    <property type="term" value="P:positive regulation of autophagy"/>
    <property type="evidence" value="ECO:0007669"/>
    <property type="project" value="UniProtKB-ARBA"/>
</dbReference>
<dbReference type="GO" id="GO:0005524">
    <property type="term" value="F:ATP binding"/>
    <property type="evidence" value="ECO:0007669"/>
    <property type="project" value="UniProtKB-KW"/>
</dbReference>
<sequence length="333" mass="37140">MFNTSIQAFPPRSPQATETEYRMREVYKVSGKLNVEGIEYRSHIDELQQLGELGSGTCGHVVKMLHRPSAAVIAVKQMRRSGNCEETKRILMDLDVVVRSHDCPYIVRCLGCFVTDADLCDFGISGRLVDSKAKTRSAGCAAYMATPRTRRGPTTISALMCGLSAFHSSSLLQAFSHTETVPMTSKCLLGLKKNYRQRPKYAKLLEHPFVVKSTQNLVSVEDWYAQLPGSSPSVVTKPGLVSTVATHIVHPASNGIEPVRNFVTSSQHFEPVRNFVTSSQHWLPEQSSGNTSPIVLQRFYHQNQQRRSRVDLHATPRHRSVENHFNSPFGEDG</sequence>
<dbReference type="FunFam" id="3.30.200.20:FF:000040">
    <property type="entry name" value="Dual specificity mitogen-activated protein kinase kinase"/>
    <property type="match status" value="1"/>
</dbReference>
<comment type="caution">
    <text evidence="13">The sequence shown here is derived from an EMBL/GenBank/DDBJ whole genome shotgun (WGS) entry which is preliminary data.</text>
</comment>
<evidence type="ECO:0000313" key="14">
    <source>
        <dbReference type="Proteomes" id="UP000037510"/>
    </source>
</evidence>
<dbReference type="InterPro" id="IPR011009">
    <property type="entry name" value="Kinase-like_dom_sf"/>
</dbReference>
<comment type="catalytic activity">
    <reaction evidence="10">
        <text>L-tyrosyl-[protein] + ATP = O-phospho-L-tyrosyl-[protein] + ADP + H(+)</text>
        <dbReference type="Rhea" id="RHEA:10596"/>
        <dbReference type="Rhea" id="RHEA-COMP:10136"/>
        <dbReference type="Rhea" id="RHEA-COMP:20101"/>
        <dbReference type="ChEBI" id="CHEBI:15378"/>
        <dbReference type="ChEBI" id="CHEBI:30616"/>
        <dbReference type="ChEBI" id="CHEBI:46858"/>
        <dbReference type="ChEBI" id="CHEBI:61978"/>
        <dbReference type="ChEBI" id="CHEBI:456216"/>
        <dbReference type="EC" id="2.7.12.2"/>
    </reaction>
</comment>
<proteinExistence type="predicted"/>
<gene>
    <name evidence="13" type="ORF">OBRU01_22413</name>
</gene>
<feature type="domain" description="Protein kinase" evidence="12">
    <location>
        <begin position="47"/>
        <end position="210"/>
    </location>
</feature>
<dbReference type="GO" id="GO:0004708">
    <property type="term" value="F:MAP kinase kinase activity"/>
    <property type="evidence" value="ECO:0007669"/>
    <property type="project" value="UniProtKB-EC"/>
</dbReference>
<keyword evidence="3" id="KW-0808">Transferase</keyword>
<feature type="non-terminal residue" evidence="13">
    <location>
        <position position="1"/>
    </location>
</feature>
<evidence type="ECO:0000313" key="13">
    <source>
        <dbReference type="EMBL" id="KOB65665.1"/>
    </source>
</evidence>
<dbReference type="Proteomes" id="UP000037510">
    <property type="component" value="Unassembled WGS sequence"/>
</dbReference>
<dbReference type="STRING" id="104452.A0A0L7KRG3"/>
<organism evidence="13 14">
    <name type="scientific">Operophtera brumata</name>
    <name type="common">Winter moth</name>
    <name type="synonym">Phalaena brumata</name>
    <dbReference type="NCBI Taxonomy" id="104452"/>
    <lineage>
        <taxon>Eukaryota</taxon>
        <taxon>Metazoa</taxon>
        <taxon>Ecdysozoa</taxon>
        <taxon>Arthropoda</taxon>
        <taxon>Hexapoda</taxon>
        <taxon>Insecta</taxon>
        <taxon>Pterygota</taxon>
        <taxon>Neoptera</taxon>
        <taxon>Endopterygota</taxon>
        <taxon>Lepidoptera</taxon>
        <taxon>Glossata</taxon>
        <taxon>Ditrysia</taxon>
        <taxon>Geometroidea</taxon>
        <taxon>Geometridae</taxon>
        <taxon>Larentiinae</taxon>
        <taxon>Operophtera</taxon>
    </lineage>
</organism>
<dbReference type="PANTHER" id="PTHR47238">
    <property type="entry name" value="MITOGEN-ACTIVATED PROTEIN KINASE KINASE 5"/>
    <property type="match status" value="1"/>
</dbReference>
<evidence type="ECO:0000256" key="6">
    <source>
        <dbReference type="ARBA" id="ARBA00022840"/>
    </source>
</evidence>
<feature type="non-terminal residue" evidence="13">
    <location>
        <position position="333"/>
    </location>
</feature>
<evidence type="ECO:0000256" key="4">
    <source>
        <dbReference type="ARBA" id="ARBA00022741"/>
    </source>
</evidence>
<dbReference type="GO" id="GO:0051239">
    <property type="term" value="P:regulation of multicellular organismal process"/>
    <property type="evidence" value="ECO:0007669"/>
    <property type="project" value="UniProtKB-ARBA"/>
</dbReference>
<feature type="compositionally biased region" description="Basic and acidic residues" evidence="11">
    <location>
        <begin position="308"/>
        <end position="322"/>
    </location>
</feature>
<reference evidence="13 14" key="1">
    <citation type="journal article" date="2015" name="Genome Biol. Evol.">
        <title>The genome of winter moth (Operophtera brumata) provides a genomic perspective on sexual dimorphism and phenology.</title>
        <authorList>
            <person name="Derks M.F."/>
            <person name="Smit S."/>
            <person name="Salis L."/>
            <person name="Schijlen E."/>
            <person name="Bossers A."/>
            <person name="Mateman C."/>
            <person name="Pijl A.S."/>
            <person name="de Ridder D."/>
            <person name="Groenen M.A."/>
            <person name="Visser M.E."/>
            <person name="Megens H.J."/>
        </authorList>
    </citation>
    <scope>NUCLEOTIDE SEQUENCE [LARGE SCALE GENOMIC DNA]</scope>
    <source>
        <strain evidence="13">WM2013NL</strain>
        <tissue evidence="13">Head and thorax</tissue>
    </source>
</reference>
<dbReference type="GO" id="GO:0030707">
    <property type="term" value="P:follicle cell of egg chamber development"/>
    <property type="evidence" value="ECO:0007669"/>
    <property type="project" value="UniProtKB-ARBA"/>
</dbReference>
<evidence type="ECO:0000256" key="11">
    <source>
        <dbReference type="SAM" id="MobiDB-lite"/>
    </source>
</evidence>
<dbReference type="GO" id="GO:0005829">
    <property type="term" value="C:cytosol"/>
    <property type="evidence" value="ECO:0007669"/>
    <property type="project" value="UniProtKB-ARBA"/>
</dbReference>
<accession>A0A0L7KRG3</accession>
<keyword evidence="4" id="KW-0547">Nucleotide-binding</keyword>
<keyword evidence="7" id="KW-0829">Tyrosine-protein kinase</keyword>
<dbReference type="GO" id="GO:0043068">
    <property type="term" value="P:positive regulation of programmed cell death"/>
    <property type="evidence" value="ECO:0007669"/>
    <property type="project" value="UniProtKB-ARBA"/>
</dbReference>
<evidence type="ECO:0000256" key="2">
    <source>
        <dbReference type="ARBA" id="ARBA00022553"/>
    </source>
</evidence>
<keyword evidence="6" id="KW-0067">ATP-binding</keyword>
<dbReference type="GO" id="GO:0016477">
    <property type="term" value="P:cell migration"/>
    <property type="evidence" value="ECO:0007669"/>
    <property type="project" value="UniProtKB-ARBA"/>
</dbReference>
<evidence type="ECO:0000256" key="1">
    <source>
        <dbReference type="ARBA" id="ARBA00022527"/>
    </source>
</evidence>
<dbReference type="AlphaFoldDB" id="A0A0L7KRG3"/>
<keyword evidence="1" id="KW-0723">Serine/threonine-protein kinase</keyword>
<dbReference type="GO" id="GO:0004674">
    <property type="term" value="F:protein serine/threonine kinase activity"/>
    <property type="evidence" value="ECO:0007669"/>
    <property type="project" value="UniProtKB-KW"/>
</dbReference>
<keyword evidence="2" id="KW-0597">Phosphoprotein</keyword>
<evidence type="ECO:0000256" key="7">
    <source>
        <dbReference type="ARBA" id="ARBA00023137"/>
    </source>
</evidence>
<evidence type="ECO:0000256" key="9">
    <source>
        <dbReference type="ARBA" id="ARBA00049299"/>
    </source>
</evidence>
<dbReference type="InterPro" id="IPR000719">
    <property type="entry name" value="Prot_kinase_dom"/>
</dbReference>
<dbReference type="SUPFAM" id="SSF56112">
    <property type="entry name" value="Protein kinase-like (PK-like)"/>
    <property type="match status" value="1"/>
</dbReference>
<evidence type="ECO:0000256" key="5">
    <source>
        <dbReference type="ARBA" id="ARBA00022777"/>
    </source>
</evidence>
<dbReference type="InterPro" id="IPR052468">
    <property type="entry name" value="Dual_spec_MAPK_kinase"/>
</dbReference>
<evidence type="ECO:0000256" key="3">
    <source>
        <dbReference type="ARBA" id="ARBA00022679"/>
    </source>
</evidence>
<keyword evidence="5 13" id="KW-0418">Kinase</keyword>
<name>A0A0L7KRG3_OPEBR</name>
<evidence type="ECO:0000259" key="12">
    <source>
        <dbReference type="SMART" id="SM00220"/>
    </source>
</evidence>
<dbReference type="GO" id="GO:0004713">
    <property type="term" value="F:protein tyrosine kinase activity"/>
    <property type="evidence" value="ECO:0007669"/>
    <property type="project" value="UniProtKB-KW"/>
</dbReference>
<feature type="region of interest" description="Disordered" evidence="11">
    <location>
        <begin position="306"/>
        <end position="333"/>
    </location>
</feature>
<evidence type="ECO:0000256" key="10">
    <source>
        <dbReference type="ARBA" id="ARBA00051693"/>
    </source>
</evidence>
<evidence type="ECO:0000256" key="8">
    <source>
        <dbReference type="ARBA" id="ARBA00049014"/>
    </source>
</evidence>
<dbReference type="GO" id="GO:0006950">
    <property type="term" value="P:response to stress"/>
    <property type="evidence" value="ECO:0007669"/>
    <property type="project" value="UniProtKB-ARBA"/>
</dbReference>